<proteinExistence type="predicted"/>
<evidence type="ECO:0000313" key="1">
    <source>
        <dbReference type="EMBL" id="MFC4955575.1"/>
    </source>
</evidence>
<dbReference type="RefSeq" id="WP_344370394.1">
    <property type="nucleotide sequence ID" value="NZ_BAAASQ010000001.1"/>
</dbReference>
<gene>
    <name evidence="1" type="ORF">ACFPFX_04605</name>
</gene>
<comment type="caution">
    <text evidence="1">The sequence shown here is derived from an EMBL/GenBank/DDBJ whole genome shotgun (WGS) entry which is preliminary data.</text>
</comment>
<evidence type="ECO:0000313" key="2">
    <source>
        <dbReference type="Proteomes" id="UP001595834"/>
    </source>
</evidence>
<dbReference type="Proteomes" id="UP001595834">
    <property type="component" value="Unassembled WGS sequence"/>
</dbReference>
<sequence length="396" mass="42809">MNNDITGHTWDGDGLADDGLDALEDWEIDALSEPWKHCPTTGVLSSAVLRKLDRLRTIQQRRRRHGRMIAMPDPASSAHATERSLRGTQFPRAIQLMNRTFAVLIVTLEAEGGPLPDLDAVVLTEQYVELHLPGPRPPVAPFTTDPSRPHVWVCWADSPALRPGDRLDPPCSPYPALVSVGWDQQGRTVLIDLEQVGVLNLTGDLDCARRLAQAIATELAAALFTLYLPVALVGQACAELTTVLDDIHVTTADVAVAELRSRGADLRSLLHILEADSPRAARPHDDGSNWCSYVVLSPTPHSATAQLVDTLAAWPLATASVVTVSPPTLPMPTGSWTLNCQSADDPVLLPGSGMPVHLQQLDDARFADIIEILTIGQRTDDVPGPDWMNPQGEAGD</sequence>
<protein>
    <submittedName>
        <fullName evidence="1">Uncharacterized protein</fullName>
    </submittedName>
</protein>
<organism evidence="1 2">
    <name type="scientific">Streptomyces mauvecolor</name>
    <dbReference type="NCBI Taxonomy" id="58345"/>
    <lineage>
        <taxon>Bacteria</taxon>
        <taxon>Bacillati</taxon>
        <taxon>Actinomycetota</taxon>
        <taxon>Actinomycetes</taxon>
        <taxon>Kitasatosporales</taxon>
        <taxon>Streptomycetaceae</taxon>
        <taxon>Streptomyces</taxon>
    </lineage>
</organism>
<dbReference type="EMBL" id="JBHSIZ010000005">
    <property type="protein sequence ID" value="MFC4955575.1"/>
    <property type="molecule type" value="Genomic_DNA"/>
</dbReference>
<accession>A0ABV9UJE8</accession>
<reference evidence="2" key="1">
    <citation type="journal article" date="2019" name="Int. J. Syst. Evol. Microbiol.">
        <title>The Global Catalogue of Microorganisms (GCM) 10K type strain sequencing project: providing services to taxonomists for standard genome sequencing and annotation.</title>
        <authorList>
            <consortium name="The Broad Institute Genomics Platform"/>
            <consortium name="The Broad Institute Genome Sequencing Center for Infectious Disease"/>
            <person name="Wu L."/>
            <person name="Ma J."/>
        </authorList>
    </citation>
    <scope>NUCLEOTIDE SEQUENCE [LARGE SCALE GENOMIC DNA]</scope>
    <source>
        <strain evidence="2">CCM 7224</strain>
    </source>
</reference>
<keyword evidence="2" id="KW-1185">Reference proteome</keyword>
<name>A0ABV9UJE8_9ACTN</name>